<reference evidence="2" key="1">
    <citation type="submission" date="2016-03" db="EMBL/GenBank/DDBJ databases">
        <title>Mechanisms controlling the formation of the plant cell surface in tip-growing cells are functionally conserved among land plants.</title>
        <authorList>
            <person name="Honkanen S."/>
            <person name="Jones V.A."/>
            <person name="Morieri G."/>
            <person name="Champion C."/>
            <person name="Hetherington A.J."/>
            <person name="Kelly S."/>
            <person name="Saint-Marcoux D."/>
            <person name="Proust H."/>
            <person name="Prescott H."/>
            <person name="Dolan L."/>
        </authorList>
    </citation>
    <scope>NUCLEOTIDE SEQUENCE [LARGE SCALE GENOMIC DNA]</scope>
    <source>
        <tissue evidence="2">Whole gametophyte</tissue>
    </source>
</reference>
<feature type="region of interest" description="Disordered" evidence="1">
    <location>
        <begin position="148"/>
        <end position="214"/>
    </location>
</feature>
<proteinExistence type="predicted"/>
<evidence type="ECO:0000313" key="2">
    <source>
        <dbReference type="EMBL" id="OAE19284.1"/>
    </source>
</evidence>
<feature type="compositionally biased region" description="Low complexity" evidence="1">
    <location>
        <begin position="194"/>
        <end position="214"/>
    </location>
</feature>
<protein>
    <submittedName>
        <fullName evidence="2">Uncharacterized protein</fullName>
    </submittedName>
</protein>
<organism evidence="2 3">
    <name type="scientific">Marchantia polymorpha subsp. ruderalis</name>
    <dbReference type="NCBI Taxonomy" id="1480154"/>
    <lineage>
        <taxon>Eukaryota</taxon>
        <taxon>Viridiplantae</taxon>
        <taxon>Streptophyta</taxon>
        <taxon>Embryophyta</taxon>
        <taxon>Marchantiophyta</taxon>
        <taxon>Marchantiopsida</taxon>
        <taxon>Marchantiidae</taxon>
        <taxon>Marchantiales</taxon>
        <taxon>Marchantiaceae</taxon>
        <taxon>Marchantia</taxon>
    </lineage>
</organism>
<keyword evidence="3" id="KW-1185">Reference proteome</keyword>
<evidence type="ECO:0000256" key="1">
    <source>
        <dbReference type="SAM" id="MobiDB-lite"/>
    </source>
</evidence>
<accession>A0A176VEF6</accession>
<gene>
    <name evidence="2" type="ORF">AXG93_909s1140</name>
</gene>
<evidence type="ECO:0000313" key="3">
    <source>
        <dbReference type="Proteomes" id="UP000077202"/>
    </source>
</evidence>
<sequence>MTAAMRNGVPVLMDMRPASGELGRSNVSVVLRLYRLSRWGDGKHCRCFFVISVWNVVRKWNKCDGLSVVRKPPPPNINMTMRQWAKLTRNSSRALDENALCVSTSLTGTSAGRRSVSGAGKVGRALEVPSSRNAASAGFGRSVGRASLRRNKDSGPFLGRGARRGGGGELMGRAAKAKGGHGIGVGKRLAFTHGTPGPARSPSSGSRTSGQLSTSAATFRAALVTWSELRVARSHSAAPPAPSRPTRLLPGDFKVTVLALSPSLPGTGPARILFAASQLDRLLLCPACPGRPPVTRSSESG</sequence>
<name>A0A176VEF6_MARPO</name>
<dbReference type="Proteomes" id="UP000077202">
    <property type="component" value="Unassembled WGS sequence"/>
</dbReference>
<dbReference type="AlphaFoldDB" id="A0A176VEF6"/>
<dbReference type="EMBL" id="LVLJ01003904">
    <property type="protein sequence ID" value="OAE19284.1"/>
    <property type="molecule type" value="Genomic_DNA"/>
</dbReference>
<comment type="caution">
    <text evidence="2">The sequence shown here is derived from an EMBL/GenBank/DDBJ whole genome shotgun (WGS) entry which is preliminary data.</text>
</comment>